<dbReference type="GO" id="GO:0006352">
    <property type="term" value="P:DNA-templated transcription initiation"/>
    <property type="evidence" value="ECO:0007669"/>
    <property type="project" value="InterPro"/>
</dbReference>
<sequence length="182" mass="20994">MANEYIEWTAKEQLKEAMDEHGEYLIRLAYLYVKDWAAAEDIVQEVFLAYYQKAEQFQQRASLKTYLSKIAVNKCHDHLRSWKNRCSLFTESIGQLISRNKTPEEAVEQLSGQAVLLKKVLALPIHYREAILLYYYQEFTTKEISQVLGCSENTVKTRLRRAKSKEPTEREDSCTGMGGAAG</sequence>
<keyword evidence="3" id="KW-0731">Sigma factor</keyword>
<evidence type="ECO:0000313" key="9">
    <source>
        <dbReference type="Proteomes" id="UP000043699"/>
    </source>
</evidence>
<evidence type="ECO:0000256" key="2">
    <source>
        <dbReference type="ARBA" id="ARBA00023015"/>
    </source>
</evidence>
<evidence type="ECO:0000256" key="1">
    <source>
        <dbReference type="ARBA" id="ARBA00010641"/>
    </source>
</evidence>
<proteinExistence type="inferred from homology"/>
<dbReference type="SUPFAM" id="SSF88946">
    <property type="entry name" value="Sigma2 domain of RNA polymerase sigma factors"/>
    <property type="match status" value="1"/>
</dbReference>
<evidence type="ECO:0000259" key="6">
    <source>
        <dbReference type="Pfam" id="PF04542"/>
    </source>
</evidence>
<dbReference type="GO" id="GO:0003677">
    <property type="term" value="F:DNA binding"/>
    <property type="evidence" value="ECO:0007669"/>
    <property type="project" value="InterPro"/>
</dbReference>
<dbReference type="GO" id="GO:0016987">
    <property type="term" value="F:sigma factor activity"/>
    <property type="evidence" value="ECO:0007669"/>
    <property type="project" value="UniProtKB-KW"/>
</dbReference>
<evidence type="ECO:0000259" key="7">
    <source>
        <dbReference type="Pfam" id="PF08281"/>
    </source>
</evidence>
<dbReference type="PANTHER" id="PTHR43133">
    <property type="entry name" value="RNA POLYMERASE ECF-TYPE SIGMA FACTO"/>
    <property type="match status" value="1"/>
</dbReference>
<dbReference type="Pfam" id="PF04542">
    <property type="entry name" value="Sigma70_r2"/>
    <property type="match status" value="1"/>
</dbReference>
<dbReference type="PANTHER" id="PTHR43133:SF60">
    <property type="entry name" value="RNA POLYMERASE SIGMA FACTOR SIGV"/>
    <property type="match status" value="1"/>
</dbReference>
<accession>A0A098ELS4</accession>
<feature type="domain" description="RNA polymerase sigma-70 region 2" evidence="6">
    <location>
        <begin position="19"/>
        <end position="81"/>
    </location>
</feature>
<name>A0A098ELS4_9BACL</name>
<feature type="region of interest" description="Disordered" evidence="5">
    <location>
        <begin position="158"/>
        <end position="182"/>
    </location>
</feature>
<evidence type="ECO:0000256" key="3">
    <source>
        <dbReference type="ARBA" id="ARBA00023082"/>
    </source>
</evidence>
<dbReference type="RefSeq" id="WP_234398947.1">
    <property type="nucleotide sequence ID" value="NZ_CCXS01000001.1"/>
</dbReference>
<feature type="domain" description="RNA polymerase sigma factor 70 region 4 type 2" evidence="7">
    <location>
        <begin position="116"/>
        <end position="165"/>
    </location>
</feature>
<dbReference type="CDD" id="cd06171">
    <property type="entry name" value="Sigma70_r4"/>
    <property type="match status" value="1"/>
</dbReference>
<dbReference type="Pfam" id="PF08281">
    <property type="entry name" value="Sigma70_r4_2"/>
    <property type="match status" value="1"/>
</dbReference>
<dbReference type="STRING" id="1499687.BN1080_01670"/>
<keyword evidence="9" id="KW-1185">Reference proteome</keyword>
<dbReference type="AlphaFoldDB" id="A0A098ELS4"/>
<evidence type="ECO:0000256" key="5">
    <source>
        <dbReference type="SAM" id="MobiDB-lite"/>
    </source>
</evidence>
<feature type="compositionally biased region" description="Basic and acidic residues" evidence="5">
    <location>
        <begin position="164"/>
        <end position="173"/>
    </location>
</feature>
<reference evidence="8 9" key="1">
    <citation type="submission" date="2014-09" db="EMBL/GenBank/DDBJ databases">
        <authorList>
            <person name="Urmite Genomes Urmite Genomes"/>
        </authorList>
    </citation>
    <scope>NUCLEOTIDE SEQUENCE [LARGE SCALE GENOMIC DNA]</scope>
    <source>
        <strain evidence="8 9">ES2</strain>
    </source>
</reference>
<dbReference type="InterPro" id="IPR014284">
    <property type="entry name" value="RNA_pol_sigma-70_dom"/>
</dbReference>
<dbReference type="EMBL" id="CCXS01000001">
    <property type="protein sequence ID" value="CEG22735.1"/>
    <property type="molecule type" value="Genomic_DNA"/>
</dbReference>
<dbReference type="InterPro" id="IPR039425">
    <property type="entry name" value="RNA_pol_sigma-70-like"/>
</dbReference>
<evidence type="ECO:0000256" key="4">
    <source>
        <dbReference type="ARBA" id="ARBA00023163"/>
    </source>
</evidence>
<dbReference type="InterPro" id="IPR013325">
    <property type="entry name" value="RNA_pol_sigma_r2"/>
</dbReference>
<dbReference type="NCBIfam" id="TIGR02937">
    <property type="entry name" value="sigma70-ECF"/>
    <property type="match status" value="1"/>
</dbReference>
<dbReference type="Gene3D" id="1.10.10.10">
    <property type="entry name" value="Winged helix-like DNA-binding domain superfamily/Winged helix DNA-binding domain"/>
    <property type="match status" value="1"/>
</dbReference>
<comment type="similarity">
    <text evidence="1">Belongs to the sigma-70 factor family. ECF subfamily.</text>
</comment>
<dbReference type="InterPro" id="IPR013249">
    <property type="entry name" value="RNA_pol_sigma70_r4_t2"/>
</dbReference>
<dbReference type="SUPFAM" id="SSF88659">
    <property type="entry name" value="Sigma3 and sigma4 domains of RNA polymerase sigma factors"/>
    <property type="match status" value="1"/>
</dbReference>
<organism evidence="8 9">
    <name type="scientific">Planococcus massiliensis</name>
    <dbReference type="NCBI Taxonomy" id="1499687"/>
    <lineage>
        <taxon>Bacteria</taxon>
        <taxon>Bacillati</taxon>
        <taxon>Bacillota</taxon>
        <taxon>Bacilli</taxon>
        <taxon>Bacillales</taxon>
        <taxon>Caryophanaceae</taxon>
        <taxon>Planococcus</taxon>
    </lineage>
</organism>
<dbReference type="Proteomes" id="UP000043699">
    <property type="component" value="Unassembled WGS sequence"/>
</dbReference>
<evidence type="ECO:0000313" key="8">
    <source>
        <dbReference type="EMBL" id="CEG22735.1"/>
    </source>
</evidence>
<gene>
    <name evidence="8" type="primary">sigW_2</name>
    <name evidence="8" type="ORF">BN1080_01670</name>
</gene>
<dbReference type="InterPro" id="IPR013324">
    <property type="entry name" value="RNA_pol_sigma_r3/r4-like"/>
</dbReference>
<keyword evidence="4" id="KW-0804">Transcription</keyword>
<dbReference type="Gene3D" id="1.10.1740.10">
    <property type="match status" value="1"/>
</dbReference>
<keyword evidence="2" id="KW-0805">Transcription regulation</keyword>
<dbReference type="InterPro" id="IPR007627">
    <property type="entry name" value="RNA_pol_sigma70_r2"/>
</dbReference>
<protein>
    <submittedName>
        <fullName evidence="8">ECF RNA polymerase sigma factor SigW</fullName>
    </submittedName>
</protein>
<dbReference type="InterPro" id="IPR036388">
    <property type="entry name" value="WH-like_DNA-bd_sf"/>
</dbReference>